<dbReference type="SUPFAM" id="SSF55190">
    <property type="entry name" value="Arginyl-tRNA synthetase (ArgRS), N-terminal 'additional' domain"/>
    <property type="match status" value="1"/>
</dbReference>
<dbReference type="InterPro" id="IPR005148">
    <property type="entry name" value="Arg-tRNA-synth_N"/>
</dbReference>
<keyword evidence="3" id="KW-1185">Reference proteome</keyword>
<dbReference type="GO" id="GO:0004814">
    <property type="term" value="F:arginine-tRNA ligase activity"/>
    <property type="evidence" value="ECO:0007669"/>
    <property type="project" value="InterPro"/>
</dbReference>
<evidence type="ECO:0000313" key="2">
    <source>
        <dbReference type="EMBL" id="MBC5639657.1"/>
    </source>
</evidence>
<dbReference type="Gene3D" id="3.40.50.620">
    <property type="entry name" value="HUPs"/>
    <property type="match status" value="1"/>
</dbReference>
<gene>
    <name evidence="2" type="ORF">H8R92_04270</name>
</gene>
<proteinExistence type="predicted"/>
<organism evidence="2 3">
    <name type="scientific">Clostridium lentum</name>
    <dbReference type="NCBI Taxonomy" id="2763037"/>
    <lineage>
        <taxon>Bacteria</taxon>
        <taxon>Bacillati</taxon>
        <taxon>Bacillota</taxon>
        <taxon>Clostridia</taxon>
        <taxon>Eubacteriales</taxon>
        <taxon>Clostridiaceae</taxon>
        <taxon>Clostridium</taxon>
    </lineage>
</organism>
<evidence type="ECO:0000259" key="1">
    <source>
        <dbReference type="SMART" id="SM01016"/>
    </source>
</evidence>
<dbReference type="InterPro" id="IPR036695">
    <property type="entry name" value="Arg-tRNA-synth_N_sf"/>
</dbReference>
<dbReference type="EMBL" id="JACOOQ010000005">
    <property type="protein sequence ID" value="MBC5639657.1"/>
    <property type="molecule type" value="Genomic_DNA"/>
</dbReference>
<dbReference type="Proteomes" id="UP000662088">
    <property type="component" value="Unassembled WGS sequence"/>
</dbReference>
<feature type="domain" description="Arginyl tRNA synthetase N-terminal" evidence="1">
    <location>
        <begin position="1"/>
        <end position="82"/>
    </location>
</feature>
<evidence type="ECO:0000313" key="3">
    <source>
        <dbReference type="Proteomes" id="UP000662088"/>
    </source>
</evidence>
<dbReference type="SMART" id="SM01016">
    <property type="entry name" value="Arg_tRNA_synt_N"/>
    <property type="match status" value="1"/>
</dbReference>
<dbReference type="GO" id="GO:0005524">
    <property type="term" value="F:ATP binding"/>
    <property type="evidence" value="ECO:0007669"/>
    <property type="project" value="InterPro"/>
</dbReference>
<dbReference type="Pfam" id="PF03485">
    <property type="entry name" value="Arg_tRNA_synt_N"/>
    <property type="match status" value="1"/>
</dbReference>
<comment type="caution">
    <text evidence="2">The sequence shown here is derived from an EMBL/GenBank/DDBJ whole genome shotgun (WGS) entry which is preliminary data.</text>
</comment>
<dbReference type="RefSeq" id="WP_022211088.1">
    <property type="nucleotide sequence ID" value="NZ_JACOOQ010000005.1"/>
</dbReference>
<accession>A0A8I0DNP1</accession>
<name>A0A8I0DNP1_9CLOT</name>
<dbReference type="AlphaFoldDB" id="A0A8I0DNP1"/>
<dbReference type="GO" id="GO:0006420">
    <property type="term" value="P:arginyl-tRNA aminoacylation"/>
    <property type="evidence" value="ECO:0007669"/>
    <property type="project" value="InterPro"/>
</dbReference>
<protein>
    <recommendedName>
        <fullName evidence="1">Arginyl tRNA synthetase N-terminal domain-containing protein</fullName>
    </recommendedName>
</protein>
<dbReference type="InterPro" id="IPR014729">
    <property type="entry name" value="Rossmann-like_a/b/a_fold"/>
</dbReference>
<reference evidence="2" key="1">
    <citation type="submission" date="2020-08" db="EMBL/GenBank/DDBJ databases">
        <title>Genome public.</title>
        <authorList>
            <person name="Liu C."/>
            <person name="Sun Q."/>
        </authorList>
    </citation>
    <scope>NUCLEOTIDE SEQUENCE</scope>
    <source>
        <strain evidence="2">NSJ-42</strain>
    </source>
</reference>
<dbReference type="GO" id="GO:0005737">
    <property type="term" value="C:cytoplasm"/>
    <property type="evidence" value="ECO:0007669"/>
    <property type="project" value="InterPro"/>
</dbReference>
<sequence>MDEINIIVGIIEKEFDVNRDIIKKSIRRNTSKEYGDYSVLCYMLKKNFKESPLIIAKKISYILKENGIESFEVIGPYVNLYIKKDRMLESFFSQFKVEDKSIHSNEKILIINKMKSLSIVTELNDLYKLIINKFIEGLYREQGYNCELYNPIHREKKLFSTNYILENIRNKGLIKKFNHEEIVELKEFNLPPLIIRDKDYNLTIEDLAYPLHRAYDKNTTKIIIIRNKYENTRYNQIYSIMKKVDYEIAEKLESVSLGFIKLNENIKKYIRNENHIIKLLLKRSREEVVLALDKNEINIKEVDIERIVIENLIFKFFKKDIGSDVIFDYYESFSIKDNSYLKIKIMECYLNEKFNNMQGKESAINYDYYHLKDKLELINLIEEYIQAIKTSRKNYSSAQIIKLIDRVAEQISIIREEKIDDEKIYLLIAICNVTKKAFKLLGVSNDMLINKIQKLTVS</sequence>